<dbReference type="InterPro" id="IPR040304">
    <property type="entry name" value="ATG8-IP-1/2"/>
</dbReference>
<dbReference type="EnsemblPlants" id="ONIVA02G40450.2">
    <property type="protein sequence ID" value="ONIVA02G40450.2"/>
    <property type="gene ID" value="ONIVA02G40450"/>
</dbReference>
<evidence type="ECO:0000313" key="3">
    <source>
        <dbReference type="Proteomes" id="UP000006591"/>
    </source>
</evidence>
<keyword evidence="3" id="KW-1185">Reference proteome</keyword>
<dbReference type="Proteomes" id="UP000006591">
    <property type="component" value="Chromosome 2"/>
</dbReference>
<protein>
    <submittedName>
        <fullName evidence="2">Uncharacterized protein</fullName>
    </submittedName>
</protein>
<sequence length="417" mass="46959">MSSRIIMDVLLAKALYVLVSRNGNSYHGKWCTWNSVGPKRKREARRPIGPKGKPLADAVERREKEAVSEAQRERERERESRKISARNANPSFPFFSRERERVVQFPFSPAFLTRDRDSPPPPRRRKMEPDQSGAEQTSPRGNDWEVVQLTASTYASAPGPRMSEPSDEAEVKGYDTKGDDSAAALLMSGHFSVSPSEVESLLRGTDSKEHQKELSGQDAVSAEGDDEKFQDTCEHKLKDDLHWIPSFDKGKNLSLVDMEFDKAFQGMGLVGEEPLGFSSSRYNPIDANNEKKTEEPTVQNVNRVIDSSKVVASSEQNKPDDSEFPHEASWKKQLLSLYKNVRKSNKFWPIVVATALVGVTCFWRRWQKGKLQHQPVKLYPSSNEKINQAVGPLNRIKDILVANNHPAPAIHGHARLS</sequence>
<dbReference type="eggNOG" id="KOG1347">
    <property type="taxonomic scope" value="Eukaryota"/>
</dbReference>
<evidence type="ECO:0000313" key="2">
    <source>
        <dbReference type="EnsemblPlants" id="ONIVA02G40450.2"/>
    </source>
</evidence>
<feature type="compositionally biased region" description="Basic and acidic residues" evidence="1">
    <location>
        <begin position="58"/>
        <end position="82"/>
    </location>
</feature>
<dbReference type="AlphaFoldDB" id="A0A0E0GF09"/>
<dbReference type="STRING" id="4536.A0A0E0GF09"/>
<dbReference type="PANTHER" id="PTHR34797">
    <property type="entry name" value="ATG8-INTERACTING PROTEIN 2"/>
    <property type="match status" value="1"/>
</dbReference>
<dbReference type="Gramene" id="ONIVA02G40450.2">
    <property type="protein sequence ID" value="ONIVA02G40450.2"/>
    <property type="gene ID" value="ONIVA02G40450"/>
</dbReference>
<feature type="compositionally biased region" description="Basic and acidic residues" evidence="1">
    <location>
        <begin position="205"/>
        <end position="215"/>
    </location>
</feature>
<feature type="region of interest" description="Disordered" evidence="1">
    <location>
        <begin position="38"/>
        <end position="91"/>
    </location>
</feature>
<proteinExistence type="predicted"/>
<accession>A0A0E0GF09</accession>
<feature type="region of interest" description="Disordered" evidence="1">
    <location>
        <begin position="108"/>
        <end position="177"/>
    </location>
</feature>
<organism evidence="2">
    <name type="scientific">Oryza nivara</name>
    <name type="common">Indian wild rice</name>
    <name type="synonym">Oryza sativa f. spontanea</name>
    <dbReference type="NCBI Taxonomy" id="4536"/>
    <lineage>
        <taxon>Eukaryota</taxon>
        <taxon>Viridiplantae</taxon>
        <taxon>Streptophyta</taxon>
        <taxon>Embryophyta</taxon>
        <taxon>Tracheophyta</taxon>
        <taxon>Spermatophyta</taxon>
        <taxon>Magnoliopsida</taxon>
        <taxon>Liliopsida</taxon>
        <taxon>Poales</taxon>
        <taxon>Poaceae</taxon>
        <taxon>BOP clade</taxon>
        <taxon>Oryzoideae</taxon>
        <taxon>Oryzeae</taxon>
        <taxon>Oryzinae</taxon>
        <taxon>Oryza</taxon>
    </lineage>
</organism>
<reference evidence="2" key="2">
    <citation type="submission" date="2018-04" db="EMBL/GenBank/DDBJ databases">
        <title>OnivRS2 (Oryza nivara Reference Sequence Version 2).</title>
        <authorList>
            <person name="Zhang J."/>
            <person name="Kudrna D."/>
            <person name="Lee S."/>
            <person name="Talag J."/>
            <person name="Rajasekar S."/>
            <person name="Welchert J."/>
            <person name="Hsing Y.-I."/>
            <person name="Wing R.A."/>
        </authorList>
    </citation>
    <scope>NUCLEOTIDE SEQUENCE [LARGE SCALE GENOMIC DNA]</scope>
    <source>
        <strain evidence="2">SL10</strain>
    </source>
</reference>
<reference evidence="2" key="1">
    <citation type="submission" date="2015-04" db="UniProtKB">
        <authorList>
            <consortium name="EnsemblPlants"/>
        </authorList>
    </citation>
    <scope>IDENTIFICATION</scope>
    <source>
        <strain evidence="2">SL10</strain>
    </source>
</reference>
<dbReference type="PANTHER" id="PTHR34797:SF4">
    <property type="entry name" value="OS02G0821900 PROTEIN"/>
    <property type="match status" value="1"/>
</dbReference>
<evidence type="ECO:0000256" key="1">
    <source>
        <dbReference type="SAM" id="MobiDB-lite"/>
    </source>
</evidence>
<name>A0A0E0GF09_ORYNI</name>
<feature type="region of interest" description="Disordered" evidence="1">
    <location>
        <begin position="194"/>
        <end position="227"/>
    </location>
</feature>